<protein>
    <recommendedName>
        <fullName evidence="5">Lipoprotein</fullName>
    </recommendedName>
</protein>
<dbReference type="RefSeq" id="WP_162347596.1">
    <property type="nucleotide sequence ID" value="NZ_JAAEAA010000029.1"/>
</dbReference>
<feature type="signal peptide" evidence="2">
    <location>
        <begin position="1"/>
        <end position="17"/>
    </location>
</feature>
<comment type="caution">
    <text evidence="3">The sequence shown here is derived from an EMBL/GenBank/DDBJ whole genome shotgun (WGS) entry which is preliminary data.</text>
</comment>
<feature type="compositionally biased region" description="Low complexity" evidence="1">
    <location>
        <begin position="29"/>
        <end position="47"/>
    </location>
</feature>
<evidence type="ECO:0000313" key="4">
    <source>
        <dbReference type="Proteomes" id="UP000478546"/>
    </source>
</evidence>
<feature type="region of interest" description="Disordered" evidence="1">
    <location>
        <begin position="20"/>
        <end position="47"/>
    </location>
</feature>
<proteinExistence type="predicted"/>
<evidence type="ECO:0000256" key="1">
    <source>
        <dbReference type="SAM" id="MobiDB-lite"/>
    </source>
</evidence>
<dbReference type="AlphaFoldDB" id="A0A6B2H9T2"/>
<accession>A0A6B2H9T2</accession>
<dbReference type="Proteomes" id="UP000478546">
    <property type="component" value="Unassembled WGS sequence"/>
</dbReference>
<sequence length="221" mass="24347">MRQLFLFLLLLPILACSDNSTKTPENDKPAPVTTTSPDTTNTPTTKTIVEKPNIDPSFLIVPGQRIGQISLGQTAEKINNTLGKADSGDAAMGKALSFWYGKGRHKQNYVAVYFSRNFDGGPEDLLARQIRVNSSSFKTPESIAPGSRIASIRQNYTLKPIAYYSNPMQQQIYIYDDTAKGIAFEIATSDSSCVAITIHQKGENVTNSYLPVHPDMVRLKE</sequence>
<evidence type="ECO:0008006" key="5">
    <source>
        <dbReference type="Google" id="ProtNLM"/>
    </source>
</evidence>
<keyword evidence="4" id="KW-1185">Reference proteome</keyword>
<evidence type="ECO:0000313" key="3">
    <source>
        <dbReference type="EMBL" id="NDK57537.1"/>
    </source>
</evidence>
<keyword evidence="2" id="KW-0732">Signal</keyword>
<evidence type="ECO:0000256" key="2">
    <source>
        <dbReference type="SAM" id="SignalP"/>
    </source>
</evidence>
<feature type="chain" id="PRO_5025515967" description="Lipoprotein" evidence="2">
    <location>
        <begin position="18"/>
        <end position="221"/>
    </location>
</feature>
<name>A0A6B2H9T2_9BACT</name>
<reference evidence="3 4" key="1">
    <citation type="submission" date="2020-01" db="EMBL/GenBank/DDBJ databases">
        <authorList>
            <person name="Kim M.K."/>
        </authorList>
    </citation>
    <scope>NUCLEOTIDE SEQUENCE [LARGE SCALE GENOMIC DNA]</scope>
    <source>
        <strain evidence="3 4">BT213</strain>
    </source>
</reference>
<dbReference type="EMBL" id="JAAEAA010000029">
    <property type="protein sequence ID" value="NDK57537.1"/>
    <property type="molecule type" value="Genomic_DNA"/>
</dbReference>
<gene>
    <name evidence="3" type="ORF">GWO68_16555</name>
</gene>
<organism evidence="3 4">
    <name type="scientific">Pontibacter fetidus</name>
    <dbReference type="NCBI Taxonomy" id="2700082"/>
    <lineage>
        <taxon>Bacteria</taxon>
        <taxon>Pseudomonadati</taxon>
        <taxon>Bacteroidota</taxon>
        <taxon>Cytophagia</taxon>
        <taxon>Cytophagales</taxon>
        <taxon>Hymenobacteraceae</taxon>
        <taxon>Pontibacter</taxon>
    </lineage>
</organism>